<sequence length="32" mass="4004">MSHYPEPKRGENEKDYEYWEPEMLNLVTKLYI</sequence>
<dbReference type="EMBL" id="BIFY01000117">
    <property type="protein sequence ID" value="GCE62247.1"/>
    <property type="molecule type" value="Genomic_DNA"/>
</dbReference>
<accession>A0A402DJ56</accession>
<organism evidence="1 2">
    <name type="scientific">Microcystis aeruginosa NIES-4285</name>
    <dbReference type="NCBI Taxonomy" id="2497681"/>
    <lineage>
        <taxon>Bacteria</taxon>
        <taxon>Bacillati</taxon>
        <taxon>Cyanobacteriota</taxon>
        <taxon>Cyanophyceae</taxon>
        <taxon>Oscillatoriophycideae</taxon>
        <taxon>Chroococcales</taxon>
        <taxon>Microcystaceae</taxon>
        <taxon>Microcystis</taxon>
    </lineage>
</organism>
<dbReference type="Proteomes" id="UP000289660">
    <property type="component" value="Unassembled WGS sequence"/>
</dbReference>
<name>A0A402DJ56_MICAE</name>
<evidence type="ECO:0000313" key="2">
    <source>
        <dbReference type="Proteomes" id="UP000289660"/>
    </source>
</evidence>
<protein>
    <submittedName>
        <fullName evidence="1">Uncharacterized protein</fullName>
    </submittedName>
</protein>
<proteinExistence type="predicted"/>
<reference evidence="2" key="1">
    <citation type="submission" date="2018-12" db="EMBL/GenBank/DDBJ databases">
        <title>Genome sequence of Microcystis aeruginosa NIES-4285.</title>
        <authorList>
            <person name="Tanabe Y."/>
        </authorList>
    </citation>
    <scope>NUCLEOTIDE SEQUENCE [LARGE SCALE GENOMIC DNA]</scope>
    <source>
        <strain evidence="2">NIES-4285</strain>
    </source>
</reference>
<gene>
    <name evidence="1" type="ORF">MiAbB_04193</name>
</gene>
<evidence type="ECO:0000313" key="1">
    <source>
        <dbReference type="EMBL" id="GCE62247.1"/>
    </source>
</evidence>
<dbReference type="AlphaFoldDB" id="A0A402DJ56"/>
<comment type="caution">
    <text evidence="1">The sequence shown here is derived from an EMBL/GenBank/DDBJ whole genome shotgun (WGS) entry which is preliminary data.</text>
</comment>